<name>A0A9W7C2R5_9STRA</name>
<protein>
    <recommendedName>
        <fullName evidence="4">Transmembrane protein</fullName>
    </recommendedName>
</protein>
<dbReference type="Proteomes" id="UP001165085">
    <property type="component" value="Unassembled WGS sequence"/>
</dbReference>
<dbReference type="AlphaFoldDB" id="A0A9W7C2R5"/>
<dbReference type="EMBL" id="BRXY01000483">
    <property type="protein sequence ID" value="GMH97193.1"/>
    <property type="molecule type" value="Genomic_DNA"/>
</dbReference>
<evidence type="ECO:0000313" key="2">
    <source>
        <dbReference type="EMBL" id="GMH97193.1"/>
    </source>
</evidence>
<proteinExistence type="predicted"/>
<sequence>MSNMVPLLTDSNILAVGIATVGSTCLLSYFAIFSIPDLMLLFLLVVCAAGNYAWIQHIESGWGSQNALTMFHCSFILGIFGLLAGIFRRFRYPDLIVDSDDEEDDDEIDEKMSKTFIKLNDIDKKTAVTDDVKKIGMSRRIKEDPSLKDKLHVVQHMHTMRAIKSGGGQKTRTSAKKKNK</sequence>
<gene>
    <name evidence="2" type="ORF">TrST_g8892</name>
</gene>
<keyword evidence="1" id="KW-1133">Transmembrane helix</keyword>
<feature type="transmembrane region" description="Helical" evidence="1">
    <location>
        <begin position="67"/>
        <end position="87"/>
    </location>
</feature>
<accession>A0A9W7C2R5</accession>
<evidence type="ECO:0000256" key="1">
    <source>
        <dbReference type="SAM" id="Phobius"/>
    </source>
</evidence>
<keyword evidence="3" id="KW-1185">Reference proteome</keyword>
<reference evidence="3" key="1">
    <citation type="journal article" date="2023" name="Commun. Biol.">
        <title>Genome analysis of Parmales, the sister group of diatoms, reveals the evolutionary specialization of diatoms from phago-mixotrophs to photoautotrophs.</title>
        <authorList>
            <person name="Ban H."/>
            <person name="Sato S."/>
            <person name="Yoshikawa S."/>
            <person name="Yamada K."/>
            <person name="Nakamura Y."/>
            <person name="Ichinomiya M."/>
            <person name="Sato N."/>
            <person name="Blanc-Mathieu R."/>
            <person name="Endo H."/>
            <person name="Kuwata A."/>
            <person name="Ogata H."/>
        </authorList>
    </citation>
    <scope>NUCLEOTIDE SEQUENCE [LARGE SCALE GENOMIC DNA]</scope>
    <source>
        <strain evidence="3">NIES 3701</strain>
    </source>
</reference>
<evidence type="ECO:0008006" key="4">
    <source>
        <dbReference type="Google" id="ProtNLM"/>
    </source>
</evidence>
<feature type="transmembrane region" description="Helical" evidence="1">
    <location>
        <begin position="38"/>
        <end position="55"/>
    </location>
</feature>
<feature type="transmembrane region" description="Helical" evidence="1">
    <location>
        <begin position="12"/>
        <end position="31"/>
    </location>
</feature>
<comment type="caution">
    <text evidence="2">The sequence shown here is derived from an EMBL/GenBank/DDBJ whole genome shotgun (WGS) entry which is preliminary data.</text>
</comment>
<keyword evidence="1" id="KW-0812">Transmembrane</keyword>
<keyword evidence="1" id="KW-0472">Membrane</keyword>
<evidence type="ECO:0000313" key="3">
    <source>
        <dbReference type="Proteomes" id="UP001165085"/>
    </source>
</evidence>
<dbReference type="OrthoDB" id="206467at2759"/>
<organism evidence="2 3">
    <name type="scientific">Triparma strigata</name>
    <dbReference type="NCBI Taxonomy" id="1606541"/>
    <lineage>
        <taxon>Eukaryota</taxon>
        <taxon>Sar</taxon>
        <taxon>Stramenopiles</taxon>
        <taxon>Ochrophyta</taxon>
        <taxon>Bolidophyceae</taxon>
        <taxon>Parmales</taxon>
        <taxon>Triparmaceae</taxon>
        <taxon>Triparma</taxon>
    </lineage>
</organism>